<proteinExistence type="predicted"/>
<feature type="coiled-coil region" evidence="1">
    <location>
        <begin position="17"/>
        <end position="58"/>
    </location>
</feature>
<name>A0ABM8IL66_9BACE</name>
<organism evidence="2 3">
    <name type="scientific">Bacteroides sedimenti</name>
    <dbReference type="NCBI Taxonomy" id="2136147"/>
    <lineage>
        <taxon>Bacteria</taxon>
        <taxon>Pseudomonadati</taxon>
        <taxon>Bacteroidota</taxon>
        <taxon>Bacteroidia</taxon>
        <taxon>Bacteroidales</taxon>
        <taxon>Bacteroidaceae</taxon>
        <taxon>Bacteroides</taxon>
    </lineage>
</organism>
<keyword evidence="3" id="KW-1185">Reference proteome</keyword>
<accession>A0ABM8IL66</accession>
<evidence type="ECO:0000313" key="3">
    <source>
        <dbReference type="Proteomes" id="UP001496674"/>
    </source>
</evidence>
<keyword evidence="1" id="KW-0175">Coiled coil</keyword>
<evidence type="ECO:0000313" key="2">
    <source>
        <dbReference type="EMBL" id="BEH00412.1"/>
    </source>
</evidence>
<protein>
    <submittedName>
        <fullName evidence="2">Uncharacterized protein</fullName>
    </submittedName>
</protein>
<dbReference type="EMBL" id="AP028055">
    <property type="protein sequence ID" value="BEH00412.1"/>
    <property type="molecule type" value="Genomic_DNA"/>
</dbReference>
<evidence type="ECO:0000256" key="1">
    <source>
        <dbReference type="SAM" id="Coils"/>
    </source>
</evidence>
<gene>
    <name evidence="2" type="ORF">BSYN_26760</name>
</gene>
<reference evidence="2 3" key="1">
    <citation type="submission" date="2023-04" db="EMBL/GenBank/DDBJ databases">
        <title>Draft genome sequence of acteroides sedimenti strain YN3PY1.</title>
        <authorList>
            <person name="Yoshida N."/>
        </authorList>
    </citation>
    <scope>NUCLEOTIDE SEQUENCE [LARGE SCALE GENOMIC DNA]</scope>
    <source>
        <strain evidence="2 3">YN3PY1</strain>
    </source>
</reference>
<sequence length="113" mass="13007">MKDSNKPKEREEVSAVIKKMMEKAEKHEITIEEARRLSVKAKEEIDKQMKQVDELISDAVLAYKKECEDRSVFFDEPSVSSSIVGPKYVHLYNRSRLLAKYDIKSGEVTIAKS</sequence>
<dbReference type="RefSeq" id="WP_353331742.1">
    <property type="nucleotide sequence ID" value="NZ_AP028055.1"/>
</dbReference>
<dbReference type="Proteomes" id="UP001496674">
    <property type="component" value="Chromosome"/>
</dbReference>